<comment type="caution">
    <text evidence="3">The sequence shown here is derived from an EMBL/GenBank/DDBJ whole genome shotgun (WGS) entry which is preliminary data.</text>
</comment>
<dbReference type="InterPro" id="IPR036188">
    <property type="entry name" value="FAD/NAD-bd_sf"/>
</dbReference>
<dbReference type="Gene3D" id="3.30.9.10">
    <property type="entry name" value="D-Amino Acid Oxidase, subunit A, domain 2"/>
    <property type="match status" value="1"/>
</dbReference>
<dbReference type="Proteomes" id="UP001501115">
    <property type="component" value="Unassembled WGS sequence"/>
</dbReference>
<name>A0ABP8F0V3_9ACTN</name>
<organism evidence="3 4">
    <name type="scientific">Streptomyces venetus</name>
    <dbReference type="NCBI Taxonomy" id="1701086"/>
    <lineage>
        <taxon>Bacteria</taxon>
        <taxon>Bacillati</taxon>
        <taxon>Actinomycetota</taxon>
        <taxon>Actinomycetes</taxon>
        <taxon>Kitasatosporales</taxon>
        <taxon>Streptomycetaceae</taxon>
        <taxon>Streptomyces</taxon>
    </lineage>
</organism>
<accession>A0ABP8F0V3</accession>
<dbReference type="InterPro" id="IPR006076">
    <property type="entry name" value="FAD-dep_OxRdtase"/>
</dbReference>
<dbReference type="EMBL" id="BAABET010000001">
    <property type="protein sequence ID" value="GAA4291969.1"/>
    <property type="molecule type" value="Genomic_DNA"/>
</dbReference>
<evidence type="ECO:0000256" key="1">
    <source>
        <dbReference type="SAM" id="MobiDB-lite"/>
    </source>
</evidence>
<keyword evidence="4" id="KW-1185">Reference proteome</keyword>
<reference evidence="4" key="1">
    <citation type="journal article" date="2019" name="Int. J. Syst. Evol. Microbiol.">
        <title>The Global Catalogue of Microorganisms (GCM) 10K type strain sequencing project: providing services to taxonomists for standard genome sequencing and annotation.</title>
        <authorList>
            <consortium name="The Broad Institute Genomics Platform"/>
            <consortium name="The Broad Institute Genome Sequencing Center for Infectious Disease"/>
            <person name="Wu L."/>
            <person name="Ma J."/>
        </authorList>
    </citation>
    <scope>NUCLEOTIDE SEQUENCE [LARGE SCALE GENOMIC DNA]</scope>
    <source>
        <strain evidence="4">JCM 31290</strain>
    </source>
</reference>
<proteinExistence type="predicted"/>
<gene>
    <name evidence="3" type="ORF">GCM10023086_01480</name>
</gene>
<dbReference type="Gene3D" id="3.50.50.60">
    <property type="entry name" value="FAD/NAD(P)-binding domain"/>
    <property type="match status" value="1"/>
</dbReference>
<evidence type="ECO:0000313" key="3">
    <source>
        <dbReference type="EMBL" id="GAA4291969.1"/>
    </source>
</evidence>
<evidence type="ECO:0000259" key="2">
    <source>
        <dbReference type="Pfam" id="PF01266"/>
    </source>
</evidence>
<dbReference type="SUPFAM" id="SSF51905">
    <property type="entry name" value="FAD/NAD(P)-binding domain"/>
    <property type="match status" value="1"/>
</dbReference>
<evidence type="ECO:0000313" key="4">
    <source>
        <dbReference type="Proteomes" id="UP001501115"/>
    </source>
</evidence>
<dbReference type="Pfam" id="PF01266">
    <property type="entry name" value="DAO"/>
    <property type="match status" value="1"/>
</dbReference>
<feature type="domain" description="FAD dependent oxidoreductase" evidence="2">
    <location>
        <begin position="5"/>
        <end position="341"/>
    </location>
</feature>
<dbReference type="PANTHER" id="PTHR13847">
    <property type="entry name" value="SARCOSINE DEHYDROGENASE-RELATED"/>
    <property type="match status" value="1"/>
</dbReference>
<sequence>MSDADIAVVGGGIIGCLVAHEITRRDPRPRVTLLDRDVVASGASRRSAGLHFPRGATERVRRLSAHSQAAYARLAAEDPTLPIHPLPLHMLATDPAHIGRTYLTTARPAPAEQVPGGLVAVPPGTGVWTGQGCQYADVGVLTEALATSLRPRLALREATRVTAVEPGPRDVTLHLSTGGTLTASRVVLAPGPWLADPAWASLVEPLGARVKKIVALHVDRAPTEDDGVIVFEDEDAFLLPLRHRGHWLFSYTCQEWDVDPDALAGGLSAADLTQAHACLNRYAPALAERTTSGRVFCDAYSPTREPIVRTLDDGGRVVFAGAAGGSGYRLAPALAAETADLLHIAPGGTGHPGHPGPTGRRTAA</sequence>
<protein>
    <recommendedName>
        <fullName evidence="2">FAD dependent oxidoreductase domain-containing protein</fullName>
    </recommendedName>
</protein>
<dbReference type="RefSeq" id="WP_345659344.1">
    <property type="nucleotide sequence ID" value="NZ_BAABET010000001.1"/>
</dbReference>
<feature type="region of interest" description="Disordered" evidence="1">
    <location>
        <begin position="345"/>
        <end position="364"/>
    </location>
</feature>